<dbReference type="EMBL" id="QTJX01000006">
    <property type="protein sequence ID" value="RDY57872.1"/>
    <property type="molecule type" value="Genomic_DNA"/>
</dbReference>
<evidence type="ECO:0000313" key="2">
    <source>
        <dbReference type="Proteomes" id="UP000261828"/>
    </source>
</evidence>
<evidence type="ECO:0008006" key="3">
    <source>
        <dbReference type="Google" id="ProtNLM"/>
    </source>
</evidence>
<comment type="caution">
    <text evidence="1">The sequence shown here is derived from an EMBL/GenBank/DDBJ whole genome shotgun (WGS) entry which is preliminary data.</text>
</comment>
<proteinExistence type="predicted"/>
<sequence length="157" mass="17952">MRKFLFFSCVALLASCELFMSKEDQTQKLVDDELLSIDWNDVDKYPLFEACDEMAPKEIQRDCFQAEMLQIASQALDSLSFEVQNDLNDTIVIEFKVDEHGFITIEQIGDNSQVLEEIEGLNDQIRSKLKDLTVAPAIKRGSPVSMRFRIPVILNTN</sequence>
<gene>
    <name evidence="1" type="ORF">DX873_17125</name>
</gene>
<reference evidence="1 2" key="1">
    <citation type="submission" date="2018-08" db="EMBL/GenBank/DDBJ databases">
        <title>Muricauda nanhaiensis sp. nov., isolated from seawater of the South China Sea.</title>
        <authorList>
            <person name="Dang Y."/>
        </authorList>
    </citation>
    <scope>NUCLEOTIDE SEQUENCE [LARGE SCALE GENOMIC DNA]</scope>
    <source>
        <strain evidence="1 2">SM1704</strain>
    </source>
</reference>
<accession>A0A371JLI6</accession>
<dbReference type="AlphaFoldDB" id="A0A371JLI6"/>
<protein>
    <recommendedName>
        <fullName evidence="3">TonB C-terminal domain-containing protein</fullName>
    </recommendedName>
</protein>
<organism evidence="1 2">
    <name type="scientific">Flagellimonas nanhaiensis</name>
    <dbReference type="NCBI Taxonomy" id="2292706"/>
    <lineage>
        <taxon>Bacteria</taxon>
        <taxon>Pseudomonadati</taxon>
        <taxon>Bacteroidota</taxon>
        <taxon>Flavobacteriia</taxon>
        <taxon>Flavobacteriales</taxon>
        <taxon>Flavobacteriaceae</taxon>
        <taxon>Flagellimonas</taxon>
    </lineage>
</organism>
<name>A0A371JLI6_9FLAO</name>
<dbReference type="Proteomes" id="UP000261828">
    <property type="component" value="Unassembled WGS sequence"/>
</dbReference>
<evidence type="ECO:0000313" key="1">
    <source>
        <dbReference type="EMBL" id="RDY57872.1"/>
    </source>
</evidence>
<keyword evidence="2" id="KW-1185">Reference proteome</keyword>
<dbReference type="RefSeq" id="WP_116185717.1">
    <property type="nucleotide sequence ID" value="NZ_QTJX01000006.1"/>
</dbReference>
<dbReference type="OrthoDB" id="1191002at2"/>
<dbReference type="PROSITE" id="PS51257">
    <property type="entry name" value="PROKAR_LIPOPROTEIN"/>
    <property type="match status" value="1"/>
</dbReference>